<proteinExistence type="predicted"/>
<dbReference type="OrthoDB" id="129251at2759"/>
<feature type="region of interest" description="Disordered" evidence="1">
    <location>
        <begin position="187"/>
        <end position="214"/>
    </location>
</feature>
<accession>A0A8T1VIF9</accession>
<feature type="compositionally biased region" description="Acidic residues" evidence="1">
    <location>
        <begin position="198"/>
        <end position="214"/>
    </location>
</feature>
<gene>
    <name evidence="2" type="ORF">PHYPSEUDO_007863</name>
</gene>
<name>A0A8T1VIF9_9STRA</name>
<dbReference type="EMBL" id="JAGDFM010000317">
    <property type="protein sequence ID" value="KAG7379990.1"/>
    <property type="molecule type" value="Genomic_DNA"/>
</dbReference>
<feature type="region of interest" description="Disordered" evidence="1">
    <location>
        <begin position="56"/>
        <end position="83"/>
    </location>
</feature>
<dbReference type="Proteomes" id="UP000694044">
    <property type="component" value="Unassembled WGS sequence"/>
</dbReference>
<sequence>MRMCLFEEMEPGDAQAAPAVKLYARSICATLLPLVNNEQMYQQGCDHWYQQADTVPAASRHEGAASPQSTSATRQAQQPTRRSLDTTEAFMISALSTPTRSRSVSLLIATSPHIEHAESDIAHDDLISITTTVTMMRQLLLMKCDVRIDMLLCTCIAGAEDDEDGLSLRGSEPLAVTNNILNAIETNESPGKYGATESGDEAETDDVDTGDLGGEDEVLRGNLKADVLRSMATSGWEDVVEPDIEDPIMEPYEPVNNSGSYPGFRQGYSGPTPEALRHGNSPVVLSFTFCRWFYGSI</sequence>
<protein>
    <submittedName>
        <fullName evidence="2">Uncharacterized protein</fullName>
    </submittedName>
</protein>
<evidence type="ECO:0000313" key="3">
    <source>
        <dbReference type="Proteomes" id="UP000694044"/>
    </source>
</evidence>
<feature type="compositionally biased region" description="Polar residues" evidence="1">
    <location>
        <begin position="66"/>
        <end position="81"/>
    </location>
</feature>
<organism evidence="2 3">
    <name type="scientific">Phytophthora pseudosyringae</name>
    <dbReference type="NCBI Taxonomy" id="221518"/>
    <lineage>
        <taxon>Eukaryota</taxon>
        <taxon>Sar</taxon>
        <taxon>Stramenopiles</taxon>
        <taxon>Oomycota</taxon>
        <taxon>Peronosporomycetes</taxon>
        <taxon>Peronosporales</taxon>
        <taxon>Peronosporaceae</taxon>
        <taxon>Phytophthora</taxon>
    </lineage>
</organism>
<reference evidence="2" key="1">
    <citation type="submission" date="2021-02" db="EMBL/GenBank/DDBJ databases">
        <authorList>
            <person name="Palmer J.M."/>
        </authorList>
    </citation>
    <scope>NUCLEOTIDE SEQUENCE</scope>
    <source>
        <strain evidence="2">SCRP734</strain>
    </source>
</reference>
<evidence type="ECO:0000313" key="2">
    <source>
        <dbReference type="EMBL" id="KAG7379990.1"/>
    </source>
</evidence>
<comment type="caution">
    <text evidence="2">The sequence shown here is derived from an EMBL/GenBank/DDBJ whole genome shotgun (WGS) entry which is preliminary data.</text>
</comment>
<keyword evidence="3" id="KW-1185">Reference proteome</keyword>
<evidence type="ECO:0000256" key="1">
    <source>
        <dbReference type="SAM" id="MobiDB-lite"/>
    </source>
</evidence>
<dbReference type="AlphaFoldDB" id="A0A8T1VIF9"/>